<sequence length="49" mass="5235">MIDLFAGAPRDWSSGVAFLSSSESLFPVQVTGYASLPGSRNLSLPATFW</sequence>
<gene>
    <name evidence="1" type="ORF">ASZ90_015673</name>
</gene>
<name>A0A0W8F186_9ZZZZ</name>
<organism evidence="1">
    <name type="scientific">hydrocarbon metagenome</name>
    <dbReference type="NCBI Taxonomy" id="938273"/>
    <lineage>
        <taxon>unclassified sequences</taxon>
        <taxon>metagenomes</taxon>
        <taxon>ecological metagenomes</taxon>
    </lineage>
</organism>
<dbReference type="AlphaFoldDB" id="A0A0W8F186"/>
<accession>A0A0W8F186</accession>
<evidence type="ECO:0000313" key="1">
    <source>
        <dbReference type="EMBL" id="KUG14678.1"/>
    </source>
</evidence>
<comment type="caution">
    <text evidence="1">The sequence shown here is derived from an EMBL/GenBank/DDBJ whole genome shotgun (WGS) entry which is preliminary data.</text>
</comment>
<reference evidence="1" key="1">
    <citation type="journal article" date="2015" name="Proc. Natl. Acad. Sci. U.S.A.">
        <title>Networks of energetic and metabolic interactions define dynamics in microbial communities.</title>
        <authorList>
            <person name="Embree M."/>
            <person name="Liu J.K."/>
            <person name="Al-Bassam M.M."/>
            <person name="Zengler K."/>
        </authorList>
    </citation>
    <scope>NUCLEOTIDE SEQUENCE</scope>
</reference>
<protein>
    <submittedName>
        <fullName evidence="1">Uncharacterized protein</fullName>
    </submittedName>
</protein>
<proteinExistence type="predicted"/>
<dbReference type="EMBL" id="LNQE01001630">
    <property type="protein sequence ID" value="KUG14678.1"/>
    <property type="molecule type" value="Genomic_DNA"/>
</dbReference>